<dbReference type="EMBL" id="BKCJ010006634">
    <property type="protein sequence ID" value="GEU73157.1"/>
    <property type="molecule type" value="Genomic_DNA"/>
</dbReference>
<proteinExistence type="predicted"/>
<dbReference type="Gene3D" id="3.30.70.270">
    <property type="match status" value="1"/>
</dbReference>
<organism evidence="3">
    <name type="scientific">Tanacetum cinerariifolium</name>
    <name type="common">Dalmatian daisy</name>
    <name type="synonym">Chrysanthemum cinerariifolium</name>
    <dbReference type="NCBI Taxonomy" id="118510"/>
    <lineage>
        <taxon>Eukaryota</taxon>
        <taxon>Viridiplantae</taxon>
        <taxon>Streptophyta</taxon>
        <taxon>Embryophyta</taxon>
        <taxon>Tracheophyta</taxon>
        <taxon>Spermatophyta</taxon>
        <taxon>Magnoliopsida</taxon>
        <taxon>eudicotyledons</taxon>
        <taxon>Gunneridae</taxon>
        <taxon>Pentapetalae</taxon>
        <taxon>asterids</taxon>
        <taxon>campanulids</taxon>
        <taxon>Asterales</taxon>
        <taxon>Asteraceae</taxon>
        <taxon>Asteroideae</taxon>
        <taxon>Anthemideae</taxon>
        <taxon>Anthemidinae</taxon>
        <taxon>Tanacetum</taxon>
    </lineage>
</organism>
<dbReference type="Pfam" id="PF24626">
    <property type="entry name" value="SH3_Tf2-1"/>
    <property type="match status" value="1"/>
</dbReference>
<comment type="caution">
    <text evidence="3">The sequence shown here is derived from an EMBL/GenBank/DDBJ whole genome shotgun (WGS) entry which is preliminary data.</text>
</comment>
<dbReference type="InterPro" id="IPR043128">
    <property type="entry name" value="Rev_trsase/Diguanyl_cyclase"/>
</dbReference>
<name>A0A6L2MIR0_TANCI</name>
<dbReference type="GO" id="GO:0003964">
    <property type="term" value="F:RNA-directed DNA polymerase activity"/>
    <property type="evidence" value="ECO:0007669"/>
    <property type="project" value="UniProtKB-KW"/>
</dbReference>
<evidence type="ECO:0000259" key="1">
    <source>
        <dbReference type="Pfam" id="PF00078"/>
    </source>
</evidence>
<keyword evidence="3" id="KW-0548">Nucleotidyltransferase</keyword>
<dbReference type="Gene3D" id="3.10.10.10">
    <property type="entry name" value="HIV Type 1 Reverse Transcriptase, subunit A, domain 1"/>
    <property type="match status" value="1"/>
</dbReference>
<dbReference type="InterPro" id="IPR056924">
    <property type="entry name" value="SH3_Tf2-1"/>
</dbReference>
<dbReference type="AlphaFoldDB" id="A0A6L2MIR0"/>
<dbReference type="InterPro" id="IPR043502">
    <property type="entry name" value="DNA/RNA_pol_sf"/>
</dbReference>
<accession>A0A6L2MIR0</accession>
<keyword evidence="3" id="KW-0695">RNA-directed DNA polymerase</keyword>
<gene>
    <name evidence="3" type="ORF">Tci_045135</name>
</gene>
<dbReference type="PANTHER" id="PTHR46148:SF59">
    <property type="entry name" value="NUCLEOTIDYLTRANSFERASE, RIBONUCLEASE H"/>
    <property type="match status" value="1"/>
</dbReference>
<protein>
    <submittedName>
        <fullName evidence="3">Putative reverse transcriptase domain-containing protein</fullName>
    </submittedName>
</protein>
<dbReference type="InterPro" id="IPR000477">
    <property type="entry name" value="RT_dom"/>
</dbReference>
<reference evidence="3" key="1">
    <citation type="journal article" date="2019" name="Sci. Rep.">
        <title>Draft genome of Tanacetum cinerariifolium, the natural source of mosquito coil.</title>
        <authorList>
            <person name="Yamashiro T."/>
            <person name="Shiraishi A."/>
            <person name="Satake H."/>
            <person name="Nakayama K."/>
        </authorList>
    </citation>
    <scope>NUCLEOTIDE SEQUENCE</scope>
</reference>
<dbReference type="SUPFAM" id="SSF56672">
    <property type="entry name" value="DNA/RNA polymerases"/>
    <property type="match status" value="1"/>
</dbReference>
<evidence type="ECO:0000259" key="2">
    <source>
        <dbReference type="Pfam" id="PF24626"/>
    </source>
</evidence>
<dbReference type="PANTHER" id="PTHR46148">
    <property type="entry name" value="CHROMO DOMAIN-CONTAINING PROTEIN"/>
    <property type="match status" value="1"/>
</dbReference>
<feature type="domain" description="Tf2-1-like SH3-like" evidence="2">
    <location>
        <begin position="402"/>
        <end position="466"/>
    </location>
</feature>
<feature type="domain" description="Reverse transcriptase" evidence="1">
    <location>
        <begin position="191"/>
        <end position="273"/>
    </location>
</feature>
<dbReference type="CDD" id="cd01647">
    <property type="entry name" value="RT_LTR"/>
    <property type="match status" value="1"/>
</dbReference>
<feature type="non-terminal residue" evidence="3">
    <location>
        <position position="1"/>
    </location>
</feature>
<dbReference type="Pfam" id="PF00078">
    <property type="entry name" value="RVT_1"/>
    <property type="match status" value="1"/>
</dbReference>
<keyword evidence="3" id="KW-0808">Transferase</keyword>
<sequence length="541" mass="62239">APHSPEYVPRDHVPVFVPEFEHPGDLMPAEGEAPTSLLPPGFLSPRIRTLSPRALGAEMNAKDHAAVRAEIELLRNERLAYEQEEARVAVLETHARHLEWQRQAADDFAVKHIMRTQALEAGAHIDTLEDTDLMPVELDSFDAIISMDWLRRHHAMIMYGEKLISATREDDKPEWKQVKDVPIVQDFPEVMCIDYKGLNKLTVRNRYPLPRIDDLFVQLQGSSIYSKIDLRSGYYQFRVREQDIPKTAFRTQTRKSMKADIATYVSKCLTCARVKAEHQRPSGLLVQPAIPKWKWDNITMVFITKLPKPSQGLGETFALAEFSYNNSYHASIKAASYEALYGRKCRSSVCWAEVGESQPTGPELIQENNEKIILINQKIQAAQDRQKSYADRKRKPTKFEIGDRVMLKVSPWKGTVRFGKQGKLNPRYVGPFKVLAKVGKVSYKLELPQELSRVHHTFHVSNLKKCYSDESLVMLLEGVHIDDTLQFVEEPVEIMEQEIKRLKRSRIPLVKVCWNSRQGPEFTWEREDSKVFQATWYTIPS</sequence>
<evidence type="ECO:0000313" key="3">
    <source>
        <dbReference type="EMBL" id="GEU73157.1"/>
    </source>
</evidence>